<feature type="zinc finger region" description="C3H1-type" evidence="1">
    <location>
        <begin position="222"/>
        <end position="249"/>
    </location>
</feature>
<dbReference type="PROSITE" id="PS50994">
    <property type="entry name" value="INTEGRASE"/>
    <property type="match status" value="1"/>
</dbReference>
<dbReference type="CDD" id="cd09272">
    <property type="entry name" value="RNase_HI_RT_Ty1"/>
    <property type="match status" value="1"/>
</dbReference>
<dbReference type="Pfam" id="PF25597">
    <property type="entry name" value="SH3_retrovirus"/>
    <property type="match status" value="1"/>
</dbReference>
<gene>
    <name evidence="5" type="ORF">Tco_0841716</name>
</gene>
<dbReference type="Pfam" id="PF07727">
    <property type="entry name" value="RVT_2"/>
    <property type="match status" value="1"/>
</dbReference>
<organism evidence="5 6">
    <name type="scientific">Tanacetum coccineum</name>
    <dbReference type="NCBI Taxonomy" id="301880"/>
    <lineage>
        <taxon>Eukaryota</taxon>
        <taxon>Viridiplantae</taxon>
        <taxon>Streptophyta</taxon>
        <taxon>Embryophyta</taxon>
        <taxon>Tracheophyta</taxon>
        <taxon>Spermatophyta</taxon>
        <taxon>Magnoliopsida</taxon>
        <taxon>eudicotyledons</taxon>
        <taxon>Gunneridae</taxon>
        <taxon>Pentapetalae</taxon>
        <taxon>asterids</taxon>
        <taxon>campanulids</taxon>
        <taxon>Asterales</taxon>
        <taxon>Asteraceae</taxon>
        <taxon>Asteroideae</taxon>
        <taxon>Anthemideae</taxon>
        <taxon>Anthemidinae</taxon>
        <taxon>Tanacetum</taxon>
    </lineage>
</organism>
<dbReference type="Pfam" id="PF00665">
    <property type="entry name" value="rve"/>
    <property type="match status" value="1"/>
</dbReference>
<dbReference type="SUPFAM" id="SSF53098">
    <property type="entry name" value="Ribonuclease H-like"/>
    <property type="match status" value="1"/>
</dbReference>
<keyword evidence="1" id="KW-0862">Zinc</keyword>
<keyword evidence="1" id="KW-0479">Metal-binding</keyword>
<reference evidence="5" key="2">
    <citation type="submission" date="2022-01" db="EMBL/GenBank/DDBJ databases">
        <authorList>
            <person name="Yamashiro T."/>
            <person name="Shiraishi A."/>
            <person name="Satake H."/>
            <person name="Nakayama K."/>
        </authorList>
    </citation>
    <scope>NUCLEOTIDE SEQUENCE</scope>
</reference>
<keyword evidence="6" id="KW-1185">Reference proteome</keyword>
<sequence length="1240" mass="139252">MSGSEVINATPSLSDKLSLVTHHHLLTRVPVKLDLEDWNYGSWEYFFFDQLCSGYDVLKFIRGTPTDATPTSTSVPFTPDELKVDKIILSWIFTTISDPLQKRLVVARPNTAKEAWDILTNIVKDNKRTRASTLKTELRSIQLGTLNVVHYAITGLPEKYNQVCRYMHYQTTFPDLKTVRSLLVAEEMCLKTKEVAFPTDSSSPMVLMAQAGTNRRPSNPQIKSWRRCFNFAKGSCRSGSECHYVHDVNAKSHDFGTSKLSNTSNTDALLVQLLEKLNLRNKDVFTHGSTVASTKDNPPISPLRVAYSTQHNSSLAFLAQQSTTGPIGSGSTNTGHATLLPQAFTVGTLHDPNIGAWNMDTGLSDAPLLLRCDSTDDLYPVTAPSPIPHTFLVNQHTWHQRLGHPGSDVLRRLISNNVISCNKEKPHVLCHACQLGKHVRLPFDSSSTIVTSCFDIIHSDVWTSPIPSLSGFKYYVLFLDHYSHFVWVYPLIHKSDVLSKFMLFRNYVRTQFKCEIHSFQCDHGGEFDNRTLHKLFTDNGIQFRFLCPKTSHQNGKSERMVHTINNIIRTLLFQANLPPTFWVEALNIAVHLLNILPSTTIANDIPFTRMFGTQPDYSLLRTFGCLCYPHLYPDHKLEPRATLVIFLGHASNHRGYRCLDLHTNKIIISRHVTFDETVFPYGSTQSASVPSYTFLDEPDINPLSISVSTIQPPVHEPTTPPTSQTHAAHSLSLTTQTPITPYSTQSNDHATPPSPNSAQHVPTIIPDPPSINPNPDSVHHMVTHFRVGTNRPVEHLTLHVSSVSPLPISYRKAFNDVNWQSAMRDEYNALITNSTWTLVPRPPDVNVVRCMWLFHHKYLADGTVSRYKARLVAIGSTQLERIDVDETFSPVVKPGTIRTPPGFWDSTHPDYVCLLLRSLYGLKQAFALGFSDLHLILPGSLHQEFAMTDLGSLNYFLGISVRRDSLGMFLSQKKYAFEILERARMVNYNPNRTPVDTESKLGTTGAVVSDPTLYRSLAGSLQYLTFTRPDISYAVQQVCLHMHDPREPHFSALKRILRYVCGTLDYGLQLFSSSTTDLVAYSDADWAGCPTTRRSTSGYCVFLGNNLLSWSAKRQPTLSRSSAEAEYRGVANVVAETCWLRNLLRELHTLLSSATLVYCDNVSAVYLSSNPVQHQRTKHIEIDIHFVRDLVATGQVRVLHVPSRYQFADIFTKGLPTALFEEFRSSLSVRCPLAQTAGEC</sequence>
<dbReference type="Gene3D" id="3.30.420.10">
    <property type="entry name" value="Ribonuclease H-like superfamily/Ribonuclease H"/>
    <property type="match status" value="1"/>
</dbReference>
<dbReference type="Proteomes" id="UP001151760">
    <property type="component" value="Unassembled WGS sequence"/>
</dbReference>
<evidence type="ECO:0000259" key="4">
    <source>
        <dbReference type="PROSITE" id="PS50994"/>
    </source>
</evidence>
<evidence type="ECO:0000313" key="5">
    <source>
        <dbReference type="EMBL" id="GJT07254.1"/>
    </source>
</evidence>
<name>A0ABQ5B2T9_9ASTR</name>
<dbReference type="InterPro" id="IPR001584">
    <property type="entry name" value="Integrase_cat-core"/>
</dbReference>
<evidence type="ECO:0000313" key="6">
    <source>
        <dbReference type="Proteomes" id="UP001151760"/>
    </source>
</evidence>
<dbReference type="InterPro" id="IPR000571">
    <property type="entry name" value="Znf_CCCH"/>
</dbReference>
<dbReference type="PANTHER" id="PTHR11439:SF524">
    <property type="entry name" value="RNA-DIRECTED DNA POLYMERASE, PROTEIN KINASE RLK-PELLE-DLSV FAMILY"/>
    <property type="match status" value="1"/>
</dbReference>
<dbReference type="InterPro" id="IPR025724">
    <property type="entry name" value="GAG-pre-integrase_dom"/>
</dbReference>
<accession>A0ABQ5B2T9</accession>
<feature type="domain" description="Integrase catalytic" evidence="4">
    <location>
        <begin position="438"/>
        <end position="614"/>
    </location>
</feature>
<keyword evidence="1" id="KW-0863">Zinc-finger</keyword>
<dbReference type="SUPFAM" id="SSF56672">
    <property type="entry name" value="DNA/RNA polymerases"/>
    <property type="match status" value="1"/>
</dbReference>
<feature type="compositionally biased region" description="Polar residues" evidence="2">
    <location>
        <begin position="721"/>
        <end position="749"/>
    </location>
</feature>
<dbReference type="PANTHER" id="PTHR11439">
    <property type="entry name" value="GAG-POL-RELATED RETROTRANSPOSON"/>
    <property type="match status" value="1"/>
</dbReference>
<dbReference type="InterPro" id="IPR036397">
    <property type="entry name" value="RNaseH_sf"/>
</dbReference>
<proteinExistence type="predicted"/>
<dbReference type="InterPro" id="IPR043502">
    <property type="entry name" value="DNA/RNA_pol_sf"/>
</dbReference>
<dbReference type="Pfam" id="PF13976">
    <property type="entry name" value="gag_pre-integrs"/>
    <property type="match status" value="1"/>
</dbReference>
<feature type="region of interest" description="Disordered" evidence="2">
    <location>
        <begin position="710"/>
        <end position="759"/>
    </location>
</feature>
<feature type="domain" description="C3H1-type" evidence="3">
    <location>
        <begin position="222"/>
        <end position="249"/>
    </location>
</feature>
<protein>
    <submittedName>
        <fullName evidence="5">Ribonuclease H-like domain-containing protein</fullName>
    </submittedName>
</protein>
<dbReference type="EMBL" id="BQNB010012734">
    <property type="protein sequence ID" value="GJT07254.1"/>
    <property type="molecule type" value="Genomic_DNA"/>
</dbReference>
<comment type="caution">
    <text evidence="5">The sequence shown here is derived from an EMBL/GenBank/DDBJ whole genome shotgun (WGS) entry which is preliminary data.</text>
</comment>
<evidence type="ECO:0000259" key="3">
    <source>
        <dbReference type="PROSITE" id="PS50103"/>
    </source>
</evidence>
<reference evidence="5" key="1">
    <citation type="journal article" date="2022" name="Int. J. Mol. Sci.">
        <title>Draft Genome of Tanacetum Coccineum: Genomic Comparison of Closely Related Tanacetum-Family Plants.</title>
        <authorList>
            <person name="Yamashiro T."/>
            <person name="Shiraishi A."/>
            <person name="Nakayama K."/>
            <person name="Satake H."/>
        </authorList>
    </citation>
    <scope>NUCLEOTIDE SEQUENCE</scope>
</reference>
<dbReference type="InterPro" id="IPR012337">
    <property type="entry name" value="RNaseH-like_sf"/>
</dbReference>
<dbReference type="InterPro" id="IPR057670">
    <property type="entry name" value="SH3_retrovirus"/>
</dbReference>
<evidence type="ECO:0000256" key="1">
    <source>
        <dbReference type="PROSITE-ProRule" id="PRU00723"/>
    </source>
</evidence>
<evidence type="ECO:0000256" key="2">
    <source>
        <dbReference type="SAM" id="MobiDB-lite"/>
    </source>
</evidence>
<dbReference type="InterPro" id="IPR013103">
    <property type="entry name" value="RVT_2"/>
</dbReference>
<dbReference type="PROSITE" id="PS50103">
    <property type="entry name" value="ZF_C3H1"/>
    <property type="match status" value="1"/>
</dbReference>